<keyword evidence="2" id="KW-0812">Transmembrane</keyword>
<feature type="compositionally biased region" description="Low complexity" evidence="1">
    <location>
        <begin position="64"/>
        <end position="108"/>
    </location>
</feature>
<feature type="region of interest" description="Disordered" evidence="1">
    <location>
        <begin position="1"/>
        <end position="128"/>
    </location>
</feature>
<feature type="compositionally biased region" description="Low complexity" evidence="1">
    <location>
        <begin position="221"/>
        <end position="232"/>
    </location>
</feature>
<dbReference type="EMBL" id="LR134473">
    <property type="protein sequence ID" value="VEI04088.1"/>
    <property type="molecule type" value="Genomic_DNA"/>
</dbReference>
<dbReference type="STRING" id="1122997.GCA_000425285_00804"/>
<keyword evidence="4" id="KW-1185">Reference proteome</keyword>
<keyword evidence="2" id="KW-1133">Transmembrane helix</keyword>
<protein>
    <submittedName>
        <fullName evidence="3">Uncharacterized protein</fullName>
    </submittedName>
</protein>
<evidence type="ECO:0000313" key="4">
    <source>
        <dbReference type="Proteomes" id="UP000277858"/>
    </source>
</evidence>
<dbReference type="Proteomes" id="UP000277858">
    <property type="component" value="Chromosome"/>
</dbReference>
<keyword evidence="2" id="KW-0472">Membrane</keyword>
<proteinExistence type="predicted"/>
<feature type="region of interest" description="Disordered" evidence="1">
    <location>
        <begin position="161"/>
        <end position="254"/>
    </location>
</feature>
<dbReference type="RefSeq" id="WP_051238161.1">
    <property type="nucleotide sequence ID" value="NZ_JAKDWN010000084.1"/>
</dbReference>
<evidence type="ECO:0000256" key="1">
    <source>
        <dbReference type="SAM" id="MobiDB-lite"/>
    </source>
</evidence>
<name>A0A3S4V8B8_9ACTN</name>
<feature type="compositionally biased region" description="Low complexity" evidence="1">
    <location>
        <begin position="162"/>
        <end position="181"/>
    </location>
</feature>
<evidence type="ECO:0000256" key="2">
    <source>
        <dbReference type="SAM" id="Phobius"/>
    </source>
</evidence>
<sequence>MTENPGRPDGSGRNWWPANGPRDQSGPPPDRPSFQQPGSHPTPSQYGHGTSGQPGQYGQGSSGYPGQYPSGTSAQSGQPGDYAPYGQPGQYGQPAQSGQYVQPGQPGQYGPPGGYGPPHQPPSSGGSRRSRLPLVFGIIAAVLVLVVVGGALLFNAYRDRPAAGPAASPSTSASSRSQTPGTDPSDVFPTGADPTQSDPGESDPGGDDTVANDPTDGRGPRTGPSGRTGVTPEPGPTIGQRPSGITSGSGRIKRTSSFSPVVNLLILDSRATQVTRRGDDASVSLTYRGVGTQASRTVTVAAREGVRDASPLFPSNRSMYYYRDAVCYIQSQTSLECLFFRNAAAVRVTMTDDRDVVGLNYSYATAFADQFI</sequence>
<organism evidence="3 4">
    <name type="scientific">Acidipropionibacterium jensenii</name>
    <dbReference type="NCBI Taxonomy" id="1749"/>
    <lineage>
        <taxon>Bacteria</taxon>
        <taxon>Bacillati</taxon>
        <taxon>Actinomycetota</taxon>
        <taxon>Actinomycetes</taxon>
        <taxon>Propionibacteriales</taxon>
        <taxon>Propionibacteriaceae</taxon>
        <taxon>Acidipropionibacterium</taxon>
    </lineage>
</organism>
<dbReference type="AlphaFoldDB" id="A0A3S4V8B8"/>
<accession>A0A3S4V8B8</accession>
<reference evidence="3 4" key="1">
    <citation type="submission" date="2018-12" db="EMBL/GenBank/DDBJ databases">
        <authorList>
            <consortium name="Pathogen Informatics"/>
        </authorList>
    </citation>
    <scope>NUCLEOTIDE SEQUENCE [LARGE SCALE GENOMIC DNA]</scope>
    <source>
        <strain evidence="3 4">NCTC13652</strain>
    </source>
</reference>
<feature type="compositionally biased region" description="Polar residues" evidence="1">
    <location>
        <begin position="33"/>
        <end position="48"/>
    </location>
</feature>
<feature type="compositionally biased region" description="Gly residues" evidence="1">
    <location>
        <begin position="49"/>
        <end position="63"/>
    </location>
</feature>
<gene>
    <name evidence="3" type="ORF">NCTC13652_02311</name>
</gene>
<evidence type="ECO:0000313" key="3">
    <source>
        <dbReference type="EMBL" id="VEI04088.1"/>
    </source>
</evidence>
<feature type="compositionally biased region" description="Polar residues" evidence="1">
    <location>
        <begin position="243"/>
        <end position="254"/>
    </location>
</feature>
<feature type="transmembrane region" description="Helical" evidence="2">
    <location>
        <begin position="132"/>
        <end position="154"/>
    </location>
</feature>